<gene>
    <name evidence="1" type="ORF">G3T16_04195</name>
</gene>
<dbReference type="KEGG" id="kim:G3T16_04195"/>
<dbReference type="Proteomes" id="UP000477680">
    <property type="component" value="Chromosome"/>
</dbReference>
<reference evidence="1 2" key="1">
    <citation type="submission" date="2020-02" db="EMBL/GenBank/DDBJ databases">
        <title>Genome sequencing for Kineobactrum sp. M2.</title>
        <authorList>
            <person name="Park S.-J."/>
        </authorList>
    </citation>
    <scope>NUCLEOTIDE SEQUENCE [LARGE SCALE GENOMIC DNA]</scope>
    <source>
        <strain evidence="1 2">M2</strain>
    </source>
</reference>
<dbReference type="AlphaFoldDB" id="A0A6C0TZB4"/>
<proteinExistence type="predicted"/>
<sequence>MVVGADDPTQSDPQFGAPIRWLPALIEAELARNVSEEQSLAAFHRFRDEVEKRLQGSEYLQLLEPYNNGRHEWENSHPLRDSIVSFEVFARRWDGSVTPMGAQSCRRIFELLNEDVRDLFPAVSLAQQSMLSQEFHIGQPAELGSAEARRAILRLVIGVRFFNIVAYAGAGATAAALESEISDLIRAIDKLEFLAENWWRIDNAVT</sequence>
<name>A0A6C0TZB4_9GAMM</name>
<evidence type="ECO:0000313" key="2">
    <source>
        <dbReference type="Proteomes" id="UP000477680"/>
    </source>
</evidence>
<protein>
    <submittedName>
        <fullName evidence="1">Uncharacterized protein</fullName>
    </submittedName>
</protein>
<organism evidence="1 2">
    <name type="scientific">Kineobactrum salinum</name>
    <dbReference type="NCBI Taxonomy" id="2708301"/>
    <lineage>
        <taxon>Bacteria</taxon>
        <taxon>Pseudomonadati</taxon>
        <taxon>Pseudomonadota</taxon>
        <taxon>Gammaproteobacteria</taxon>
        <taxon>Cellvibrionales</taxon>
        <taxon>Halieaceae</taxon>
        <taxon>Kineobactrum</taxon>
    </lineage>
</organism>
<accession>A0A6C0TZB4</accession>
<dbReference type="EMBL" id="CP048711">
    <property type="protein sequence ID" value="QIB64709.1"/>
    <property type="molecule type" value="Genomic_DNA"/>
</dbReference>
<evidence type="ECO:0000313" key="1">
    <source>
        <dbReference type="EMBL" id="QIB64709.1"/>
    </source>
</evidence>
<keyword evidence="2" id="KW-1185">Reference proteome</keyword>
<dbReference type="RefSeq" id="WP_163493959.1">
    <property type="nucleotide sequence ID" value="NZ_CP048711.1"/>
</dbReference>